<dbReference type="PANTHER" id="PTHR10357">
    <property type="entry name" value="ALPHA-AMYLASE FAMILY MEMBER"/>
    <property type="match status" value="1"/>
</dbReference>
<dbReference type="InterPro" id="IPR017853">
    <property type="entry name" value="GH"/>
</dbReference>
<feature type="disulfide bond" evidence="14">
    <location>
        <begin position="255"/>
        <end position="307"/>
    </location>
</feature>
<dbReference type="InterPro" id="IPR015340">
    <property type="entry name" value="A_amylase_C_dom"/>
</dbReference>
<keyword evidence="6" id="KW-0378">Hydrolase</keyword>
<dbReference type="Gene3D" id="2.60.40.1180">
    <property type="entry name" value="Golgi alpha-mannosidase II"/>
    <property type="match status" value="1"/>
</dbReference>
<gene>
    <name evidence="17" type="ORF">HCBG_03431</name>
</gene>
<evidence type="ECO:0000256" key="12">
    <source>
        <dbReference type="PIRSR" id="PIRSR001024-1"/>
    </source>
</evidence>
<evidence type="ECO:0000256" key="10">
    <source>
        <dbReference type="ARBA" id="ARBA00023277"/>
    </source>
</evidence>
<dbReference type="InterPro" id="IPR013777">
    <property type="entry name" value="A-amylase-like"/>
</dbReference>
<evidence type="ECO:0000256" key="11">
    <source>
        <dbReference type="ARBA" id="ARBA00023295"/>
    </source>
</evidence>
<dbReference type="SUPFAM" id="SSF51011">
    <property type="entry name" value="Glycosyl hydrolase domain"/>
    <property type="match status" value="1"/>
</dbReference>
<keyword evidence="7" id="KW-0106">Calcium</keyword>
<dbReference type="InterPro" id="IPR013780">
    <property type="entry name" value="Glyco_hydro_b"/>
</dbReference>
<dbReference type="CDD" id="cd11319">
    <property type="entry name" value="AmyAc_euk_AmyA"/>
    <property type="match status" value="1"/>
</dbReference>
<dbReference type="InParanoid" id="C0NJV1"/>
<dbReference type="PIRSF" id="PIRSF001024">
    <property type="entry name" value="Alph-amyl_fung"/>
    <property type="match status" value="1"/>
</dbReference>
<dbReference type="RefSeq" id="XP_045288623.1">
    <property type="nucleotide sequence ID" value="XM_045430480.1"/>
</dbReference>
<dbReference type="FunFam" id="2.60.40.1180:FF:000037">
    <property type="entry name" value="Alpha-amylase A"/>
    <property type="match status" value="1"/>
</dbReference>
<comment type="cofactor">
    <cofactor evidence="2">
        <name>Ca(2+)</name>
        <dbReference type="ChEBI" id="CHEBI:29108"/>
    </cofactor>
</comment>
<evidence type="ECO:0000256" key="14">
    <source>
        <dbReference type="PIRSR" id="PIRSR001024-4"/>
    </source>
</evidence>
<evidence type="ECO:0000256" key="6">
    <source>
        <dbReference type="ARBA" id="ARBA00022801"/>
    </source>
</evidence>
<dbReference type="Pfam" id="PF09260">
    <property type="entry name" value="A_amylase_dom_C"/>
    <property type="match status" value="1"/>
</dbReference>
<dbReference type="Proteomes" id="UP000001631">
    <property type="component" value="Unassembled WGS sequence"/>
</dbReference>
<feature type="binding site" evidence="15">
    <location>
        <position position="321"/>
    </location>
    <ligand>
        <name>substrate</name>
    </ligand>
</feature>
<feature type="binding site" evidence="15">
    <location>
        <position position="126"/>
    </location>
    <ligand>
        <name>substrate</name>
    </ligand>
</feature>
<sequence>MAEVVEMRWEESSYSRYKCVQVLRCDPSNMNMSILAVAKVVIAATPAEWRSQSIYFLLTDRFARTDGSTTAPCNPEDRRFCGGTWQGIIKKLDYIQKMGFTAIWITPVTKQFPERSGYGEAFHGYWQQDLYAVEPHLGSAEDLRALSAALHERGMYLMVDVVANHMMYRTFSTPGFPPLFPTILVGDIPEYLPFRPLLVLAAQNTLVLELTITAVDGLRIDTAKHVRKPFWKEFNLAAGVYSMGEVYHGDPGYTCDYQKYIDGLVNYPMYDHGYIANGYYPLIEAFKSPGGNMANLYNMINTVKDNCPDSTLIGTFSENHDTPRFANYTNDMSLAKSVLVFTILADGIPIVYAGQEQHYAGGNDPYNREATWLSGYNTESPLFKLTAKANRLRKKAIADDVNYLTYKNYPIYQDQNTIAMRKGFDGKQIITVLSNLGSGGASYTLQLGGTGYPAGMQVTDVYTCTSSVVGSNGQLPVPMGAGEPRILYPSERLVGSGICG</sequence>
<reference evidence="17" key="1">
    <citation type="submission" date="2009-02" db="EMBL/GenBank/DDBJ databases">
        <title>The Genome Sequence of Ajellomyces capsulatus strain G186AR.</title>
        <authorList>
            <consortium name="The Broad Institute Genome Sequencing Platform"/>
            <person name="Champion M."/>
            <person name="Cuomo C."/>
            <person name="Ma L.-J."/>
            <person name="Henn M.R."/>
            <person name="Sil A."/>
            <person name="Goldman B."/>
            <person name="Young S.K."/>
            <person name="Kodira C.D."/>
            <person name="Zeng Q."/>
            <person name="Koehrsen M."/>
            <person name="Alvarado L."/>
            <person name="Berlin A."/>
            <person name="Borenstein D."/>
            <person name="Chen Z."/>
            <person name="Engels R."/>
            <person name="Freedman E."/>
            <person name="Gellesch M."/>
            <person name="Goldberg J."/>
            <person name="Griggs A."/>
            <person name="Gujja S."/>
            <person name="Heiman D."/>
            <person name="Hepburn T."/>
            <person name="Howarth C."/>
            <person name="Jen D."/>
            <person name="Larson L."/>
            <person name="Lewis B."/>
            <person name="Mehta T."/>
            <person name="Park D."/>
            <person name="Pearson M."/>
            <person name="Roberts A."/>
            <person name="Saif S."/>
            <person name="Shea T."/>
            <person name="Shenoy N."/>
            <person name="Sisk P."/>
            <person name="Stolte C."/>
            <person name="Sykes S."/>
            <person name="Walk T."/>
            <person name="White J."/>
            <person name="Yandava C."/>
            <person name="Klein B."/>
            <person name="McEwen J.G."/>
            <person name="Puccia R."/>
            <person name="Goldman G.H."/>
            <person name="Felipe M.S."/>
            <person name="Nino-Vega G."/>
            <person name="San-Blas G."/>
            <person name="Taylor J."/>
            <person name="Mendoza L."/>
            <person name="Galagan J."/>
            <person name="Nusbaum C."/>
            <person name="Birren B."/>
        </authorList>
    </citation>
    <scope>NUCLEOTIDE SEQUENCE</scope>
    <source>
        <strain evidence="17">G186AR</strain>
    </source>
</reference>
<proteinExistence type="inferred from homology"/>
<feature type="binding site" evidence="15">
    <location>
        <position position="165"/>
    </location>
    <ligand>
        <name>substrate</name>
    </ligand>
</feature>
<protein>
    <recommendedName>
        <fullName evidence="4">alpha-amylase</fullName>
        <ecNumber evidence="4">3.2.1.1</ecNumber>
    </recommendedName>
</protein>
<evidence type="ECO:0000313" key="18">
    <source>
        <dbReference type="Proteomes" id="UP000001631"/>
    </source>
</evidence>
<keyword evidence="18" id="KW-1185">Reference proteome</keyword>
<evidence type="ECO:0000259" key="16">
    <source>
        <dbReference type="SMART" id="SM00642"/>
    </source>
</evidence>
<keyword evidence="8 14" id="KW-1015">Disulfide bond</keyword>
<evidence type="ECO:0000256" key="8">
    <source>
        <dbReference type="ARBA" id="ARBA00023157"/>
    </source>
</evidence>
<dbReference type="GeneID" id="69036447"/>
<evidence type="ECO:0000256" key="7">
    <source>
        <dbReference type="ARBA" id="ARBA00022837"/>
    </source>
</evidence>
<evidence type="ECO:0000256" key="9">
    <source>
        <dbReference type="ARBA" id="ARBA00023180"/>
    </source>
</evidence>
<dbReference type="GO" id="GO:0016052">
    <property type="term" value="P:carbohydrate catabolic process"/>
    <property type="evidence" value="ECO:0007669"/>
    <property type="project" value="InterPro"/>
</dbReference>
<keyword evidence="9" id="KW-0325">Glycoprotein</keyword>
<name>C0NJV1_AJECG</name>
<dbReference type="Pfam" id="PF00128">
    <property type="entry name" value="Alpha-amylase"/>
    <property type="match status" value="2"/>
</dbReference>
<evidence type="ECO:0000256" key="1">
    <source>
        <dbReference type="ARBA" id="ARBA00000548"/>
    </source>
</evidence>
<keyword evidence="11" id="KW-0326">Glycosidase</keyword>
<feature type="disulfide bond" evidence="14">
    <location>
        <begin position="73"/>
        <end position="81"/>
    </location>
</feature>
<dbReference type="STRING" id="447093.C0NJV1"/>
<feature type="domain" description="Glycosyl hydrolase family 13 catalytic" evidence="16">
    <location>
        <begin position="56"/>
        <end position="393"/>
    </location>
</feature>
<dbReference type="PANTHER" id="PTHR10357:SF231">
    <property type="entry name" value="ALPHA-AMYLASE"/>
    <property type="match status" value="1"/>
</dbReference>
<organism evidence="17 18">
    <name type="scientific">Ajellomyces capsulatus (strain G186AR / H82 / ATCC MYA-2454 / RMSCC 2432)</name>
    <name type="common">Darling's disease fungus</name>
    <name type="synonym">Histoplasma capsulatum</name>
    <dbReference type="NCBI Taxonomy" id="447093"/>
    <lineage>
        <taxon>Eukaryota</taxon>
        <taxon>Fungi</taxon>
        <taxon>Dikarya</taxon>
        <taxon>Ascomycota</taxon>
        <taxon>Pezizomycotina</taxon>
        <taxon>Eurotiomycetes</taxon>
        <taxon>Eurotiomycetidae</taxon>
        <taxon>Onygenales</taxon>
        <taxon>Ajellomycetaceae</taxon>
        <taxon>Histoplasma</taxon>
    </lineage>
</organism>
<evidence type="ECO:0000256" key="15">
    <source>
        <dbReference type="PIRSR" id="PIRSR001024-5"/>
    </source>
</evidence>
<dbReference type="Gene3D" id="3.20.20.80">
    <property type="entry name" value="Glycosidases"/>
    <property type="match status" value="2"/>
</dbReference>
<dbReference type="VEuPathDB" id="FungiDB:I7I50_07038"/>
<feature type="active site" description="Proton donor" evidence="12">
    <location>
        <position position="245"/>
    </location>
</feature>
<evidence type="ECO:0000256" key="2">
    <source>
        <dbReference type="ARBA" id="ARBA00001913"/>
    </source>
</evidence>
<evidence type="ECO:0000256" key="5">
    <source>
        <dbReference type="ARBA" id="ARBA00022723"/>
    </source>
</evidence>
<feature type="binding site" evidence="15">
    <location>
        <position position="249"/>
    </location>
    <ligand>
        <name>substrate</name>
    </ligand>
</feature>
<accession>C0NJV1</accession>
<dbReference type="GO" id="GO:0004556">
    <property type="term" value="F:alpha-amylase activity"/>
    <property type="evidence" value="ECO:0007669"/>
    <property type="project" value="UniProtKB-EC"/>
</dbReference>
<comment type="similarity">
    <text evidence="3">Belongs to the glycosyl hydrolase 13 family.</text>
</comment>
<keyword evidence="5" id="KW-0479">Metal-binding</keyword>
<dbReference type="GO" id="GO:0005509">
    <property type="term" value="F:calcium ion binding"/>
    <property type="evidence" value="ECO:0007669"/>
    <property type="project" value="InterPro"/>
</dbReference>
<dbReference type="EC" id="3.2.1.1" evidence="4"/>
<dbReference type="InterPro" id="IPR006047">
    <property type="entry name" value="GH13_cat_dom"/>
</dbReference>
<keyword evidence="10" id="KW-0119">Carbohydrate metabolism</keyword>
<feature type="site" description="Transition state stabilizer" evidence="13">
    <location>
        <position position="321"/>
    </location>
</feature>
<dbReference type="SUPFAM" id="SSF51445">
    <property type="entry name" value="(Trans)glycosidases"/>
    <property type="match status" value="1"/>
</dbReference>
<dbReference type="SMART" id="SM00642">
    <property type="entry name" value="Aamy"/>
    <property type="match status" value="1"/>
</dbReference>
<dbReference type="EMBL" id="GG663366">
    <property type="protein sequence ID" value="EEH08142.1"/>
    <property type="molecule type" value="Genomic_DNA"/>
</dbReference>
<evidence type="ECO:0000256" key="4">
    <source>
        <dbReference type="ARBA" id="ARBA00012595"/>
    </source>
</evidence>
<feature type="active site" description="Nucleophile" evidence="12">
    <location>
        <position position="221"/>
    </location>
</feature>
<comment type="catalytic activity">
    <reaction evidence="1">
        <text>Endohydrolysis of (1-&gt;4)-alpha-D-glucosidic linkages in polysaccharides containing three or more (1-&gt;4)-alpha-linked D-glucose units.</text>
        <dbReference type="EC" id="3.2.1.1"/>
    </reaction>
</comment>
<feature type="disulfide bond" evidence="14">
    <location>
        <begin position="464"/>
        <end position="499"/>
    </location>
</feature>
<feature type="binding site" evidence="15">
    <location>
        <position position="219"/>
    </location>
    <ligand>
        <name>substrate</name>
    </ligand>
</feature>
<dbReference type="HOGENOM" id="CLU_006462_7_2_1"/>
<evidence type="ECO:0000313" key="17">
    <source>
        <dbReference type="EMBL" id="EEH08142.1"/>
    </source>
</evidence>
<evidence type="ECO:0000256" key="13">
    <source>
        <dbReference type="PIRSR" id="PIRSR001024-2"/>
    </source>
</evidence>
<dbReference type="AlphaFoldDB" id="C0NJV1"/>
<feature type="binding site" evidence="15">
    <location>
        <position position="368"/>
    </location>
    <ligand>
        <name>substrate</name>
    </ligand>
</feature>
<evidence type="ECO:0000256" key="3">
    <source>
        <dbReference type="ARBA" id="ARBA00008061"/>
    </source>
</evidence>